<dbReference type="EMBL" id="AANZ01000013">
    <property type="protein sequence ID" value="EAQ79678.1"/>
    <property type="molecule type" value="Genomic_DNA"/>
</dbReference>
<dbReference type="Proteomes" id="UP000004358">
    <property type="component" value="Unassembled WGS sequence"/>
</dbReference>
<comment type="caution">
    <text evidence="2">The sequence shown here is derived from an EMBL/GenBank/DDBJ whole genome shotgun (WGS) entry which is preliminary data.</text>
</comment>
<proteinExistence type="predicted"/>
<evidence type="ECO:0000313" key="3">
    <source>
        <dbReference type="Proteomes" id="UP000004358"/>
    </source>
</evidence>
<name>A3ZUU2_9BACT</name>
<dbReference type="STRING" id="314230.DSM3645_24255"/>
<dbReference type="RefSeq" id="WP_002652748.1">
    <property type="nucleotide sequence ID" value="NZ_CH672376.1"/>
</dbReference>
<organism evidence="2 3">
    <name type="scientific">Blastopirellula marina DSM 3645</name>
    <dbReference type="NCBI Taxonomy" id="314230"/>
    <lineage>
        <taxon>Bacteria</taxon>
        <taxon>Pseudomonadati</taxon>
        <taxon>Planctomycetota</taxon>
        <taxon>Planctomycetia</taxon>
        <taxon>Pirellulales</taxon>
        <taxon>Pirellulaceae</taxon>
        <taxon>Blastopirellula</taxon>
    </lineage>
</organism>
<keyword evidence="1" id="KW-1133">Transmembrane helix</keyword>
<reference evidence="2 3" key="1">
    <citation type="submission" date="2006-02" db="EMBL/GenBank/DDBJ databases">
        <authorList>
            <person name="Amann R."/>
            <person name="Ferriera S."/>
            <person name="Johnson J."/>
            <person name="Kravitz S."/>
            <person name="Halpern A."/>
            <person name="Remington K."/>
            <person name="Beeson K."/>
            <person name="Tran B."/>
            <person name="Rogers Y.-H."/>
            <person name="Friedman R."/>
            <person name="Venter J.C."/>
        </authorList>
    </citation>
    <scope>NUCLEOTIDE SEQUENCE [LARGE SCALE GENOMIC DNA]</scope>
    <source>
        <strain evidence="2 3">DSM 3645</strain>
    </source>
</reference>
<dbReference type="eggNOG" id="ENOG502ZVER">
    <property type="taxonomic scope" value="Bacteria"/>
</dbReference>
<keyword evidence="1" id="KW-0812">Transmembrane</keyword>
<dbReference type="OrthoDB" id="9829594at2"/>
<dbReference type="AlphaFoldDB" id="A3ZUU2"/>
<dbReference type="HOGENOM" id="CLU_1183181_0_0_0"/>
<gene>
    <name evidence="2" type="ORF">DSM3645_24255</name>
</gene>
<feature type="transmembrane region" description="Helical" evidence="1">
    <location>
        <begin position="21"/>
        <end position="43"/>
    </location>
</feature>
<keyword evidence="1" id="KW-0472">Membrane</keyword>
<sequence>MQDIDFLPKKFRDRRKRRRASLYRWIGVASIGALLAVAALLQLGVQHQLQVQRDALEPAYLAAVAKRDLLVNLQFNLTEHRNEAQLYATLKSHWPTTQLLACLTGPTPETLSFRELKLYQEIASVARRREEEDAAAANQKSATLRDFEFFLSERQKRTAKFDVDGAVMDVSQLYEYLVKLNDHPLVQRAIIESVEPVAQGDDSGRSDFELQVVLTPPPGIRAVPAASTALRQGR</sequence>
<evidence type="ECO:0000313" key="2">
    <source>
        <dbReference type="EMBL" id="EAQ79678.1"/>
    </source>
</evidence>
<protein>
    <submittedName>
        <fullName evidence="2">Uncharacterized protein</fullName>
    </submittedName>
</protein>
<accession>A3ZUU2</accession>
<evidence type="ECO:0000256" key="1">
    <source>
        <dbReference type="SAM" id="Phobius"/>
    </source>
</evidence>